<feature type="compositionally biased region" description="Basic and acidic residues" evidence="1">
    <location>
        <begin position="66"/>
        <end position="76"/>
    </location>
</feature>
<reference evidence="3" key="1">
    <citation type="submission" date="2010-06" db="EMBL/GenBank/DDBJ databases">
        <authorList>
            <person name="Jiang H."/>
            <person name="Abraham K."/>
            <person name="Ali S."/>
            <person name="Alsbrooks S.L."/>
            <person name="Anim B.N."/>
            <person name="Anosike U.S."/>
            <person name="Attaway T."/>
            <person name="Bandaranaike D.P."/>
            <person name="Battles P.K."/>
            <person name="Bell S.N."/>
            <person name="Bell A.V."/>
            <person name="Beltran B."/>
            <person name="Bickham C."/>
            <person name="Bustamante Y."/>
            <person name="Caleb T."/>
            <person name="Canada A."/>
            <person name="Cardenas V."/>
            <person name="Carter K."/>
            <person name="Chacko J."/>
            <person name="Chandrabose M.N."/>
            <person name="Chavez D."/>
            <person name="Chavez A."/>
            <person name="Chen L."/>
            <person name="Chu H.-S."/>
            <person name="Claassen K.J."/>
            <person name="Cockrell R."/>
            <person name="Collins M."/>
            <person name="Cooper J.A."/>
            <person name="Cree A."/>
            <person name="Curry S.M."/>
            <person name="Da Y."/>
            <person name="Dao M.D."/>
            <person name="Das B."/>
            <person name="Davila M.-L."/>
            <person name="Davy-Carroll L."/>
            <person name="Denson S."/>
            <person name="Dinh H."/>
            <person name="Ebong V.E."/>
            <person name="Edwards J.R."/>
            <person name="Egan A."/>
            <person name="El-Daye J."/>
            <person name="Escobedo L."/>
            <person name="Fernandez S."/>
            <person name="Fernando P.R."/>
            <person name="Flagg N."/>
            <person name="Forbes L.D."/>
            <person name="Fowler R.G."/>
            <person name="Fu Q."/>
            <person name="Gabisi R.A."/>
            <person name="Ganer J."/>
            <person name="Garbino Pronczuk A."/>
            <person name="Garcia R.M."/>
            <person name="Garner T."/>
            <person name="Garrett T.E."/>
            <person name="Gonzalez D.A."/>
            <person name="Hamid H."/>
            <person name="Hawkins E.S."/>
            <person name="Hirani K."/>
            <person name="Hogues M.E."/>
            <person name="Hollins B."/>
            <person name="Hsiao C.-H."/>
            <person name="Jabil R."/>
            <person name="James M.L."/>
            <person name="Jhangiani S.N."/>
            <person name="Johnson B."/>
            <person name="Johnson Q."/>
            <person name="Joshi V."/>
            <person name="Kalu J.B."/>
            <person name="Kam C."/>
            <person name="Kashfia A."/>
            <person name="Keebler J."/>
            <person name="Kisamo H."/>
            <person name="Kovar C.L."/>
            <person name="Lago L.A."/>
            <person name="Lai C.-Y."/>
            <person name="Laidlaw J."/>
            <person name="Lara F."/>
            <person name="Le T.-K."/>
            <person name="Lee S.L."/>
            <person name="Legall F.H."/>
            <person name="Lemon S.J."/>
            <person name="Lewis L.R."/>
            <person name="Li B."/>
            <person name="Liu Y."/>
            <person name="Liu Y.-S."/>
            <person name="Lopez J."/>
            <person name="Lozado R.J."/>
            <person name="Lu J."/>
            <person name="Madu R.C."/>
            <person name="Maheshwari M."/>
            <person name="Maheshwari R."/>
            <person name="Malloy K."/>
            <person name="Martinez E."/>
            <person name="Mathew T."/>
            <person name="Mercado I.C."/>
            <person name="Mercado C."/>
            <person name="Meyer B."/>
            <person name="Montgomery K."/>
            <person name="Morgan M.B."/>
            <person name="Munidasa M."/>
            <person name="Nazareth L.V."/>
            <person name="Nelson J."/>
            <person name="Ng B.M."/>
            <person name="Nguyen N.B."/>
            <person name="Nguyen P.Q."/>
            <person name="Nguyen T."/>
            <person name="Obregon M."/>
            <person name="Okwuonu G.O."/>
            <person name="Onwere C.G."/>
            <person name="Orozco G."/>
            <person name="Parra A."/>
            <person name="Patel S."/>
            <person name="Patil S."/>
            <person name="Perez A."/>
            <person name="Perez Y."/>
            <person name="Pham C."/>
            <person name="Primus E.L."/>
            <person name="Pu L.-L."/>
            <person name="Puazo M."/>
            <person name="Qin X."/>
            <person name="Quiroz J.B."/>
            <person name="Reese J."/>
            <person name="Richards S."/>
            <person name="Rives C.M."/>
            <person name="Robberts R."/>
            <person name="Ruiz S.J."/>
            <person name="Ruiz M.J."/>
            <person name="Santibanez J."/>
            <person name="Schneider B.W."/>
            <person name="Sisson I."/>
            <person name="Smith M."/>
            <person name="Sodergren E."/>
            <person name="Song X.-Z."/>
            <person name="Song B.B."/>
            <person name="Summersgill H."/>
            <person name="Thelus R."/>
            <person name="Thornton R.D."/>
            <person name="Trejos Z.Y."/>
            <person name="Usmani K."/>
            <person name="Vattathil S."/>
            <person name="Villasana D."/>
            <person name="Walker D.L."/>
            <person name="Wang S."/>
            <person name="Wang K."/>
            <person name="White C.S."/>
            <person name="Williams A.C."/>
            <person name="Williamson J."/>
            <person name="Wilson K."/>
            <person name="Woghiren I.O."/>
            <person name="Woodworth J.R."/>
            <person name="Worley K.C."/>
            <person name="Wright R.A."/>
            <person name="Wu W."/>
            <person name="Young L."/>
            <person name="Zhang L."/>
            <person name="Zhang J."/>
            <person name="Zhu Y."/>
            <person name="Muzny D.M."/>
            <person name="Weinstock G."/>
            <person name="Gibbs R.A."/>
        </authorList>
    </citation>
    <scope>NUCLEOTIDE SEQUENCE [LARGE SCALE GENOMIC DNA]</scope>
    <source>
        <strain evidence="3">LSR1</strain>
    </source>
</reference>
<feature type="compositionally biased region" description="Basic and acidic residues" evidence="1">
    <location>
        <begin position="128"/>
        <end position="138"/>
    </location>
</feature>
<dbReference type="EnsemblMetazoa" id="XM_029492704.1">
    <property type="protein sequence ID" value="XP_029348564.1"/>
    <property type="gene ID" value="LOC107885680"/>
</dbReference>
<accession>A0A8R2NXC4</accession>
<feature type="region of interest" description="Disordered" evidence="1">
    <location>
        <begin position="771"/>
        <end position="790"/>
    </location>
</feature>
<feature type="region of interest" description="Disordered" evidence="1">
    <location>
        <begin position="286"/>
        <end position="333"/>
    </location>
</feature>
<sequence>KESVEEVTLKPFKKPVVEDTPVTEESPETDATEIVETVVDKVGKRRVRKTKTDVKGEVQESDEIIEEQKPTTKEVEDTPVEEIPTEESPETDTTEIVETVVEKVGKRRVRKTKTDVKGEVQESDEIIEEQKPTTKEVEDTPVEEIPTEESPETDTTEIVETVVEKVGKRRVRKTKTVLKGEVQENDEIIEETKPTIEEVEDTPVEVIPTEQERKPSVPWREETVTLKKTKTQKQPLPKESVEEVTLKPFKKPVVEETAVTEESPETDTTEIVETIVEKGGKRRVRKTKTVVKGEVQESDEIIEEQKPTIEEVEDTPVEEISTEQERKPSVPWREETVTLKKTKTQKQPLSKESVEEVTLKPFKKPVVEETAVTEESPETDTTEIVETVVEKVGKRRVRKTKTDVKGEVQESDEIIEEQKPTIEEVEETPNEERKPTIKELDVTPVEEVSIEQQRKPSVPWREETVTLKKTKTQKQQLPKESVEEVTLKPFKKPVVEDTPVTEESPETDTTEIVETIVEKGGKRRVKKTKTVVKGEVQESDEIIEEQKPTIEEVEDTPVEEISTEQERKPSVPWREETVTLKKTKTQKQPLPKESVEEVTLKPFKKPVVEETAVTEESPETDTTEIVETVVEKVGKRRVRKTKTDVKGEVQESDEIIEEQKPTIEEVEETPNEERKPTIKELDVTPVEEVSIEQQRKPSVPWREETVTLKKTKTQKQQLPKESVEEVTLKPFKKPVVEDTPVTEVSPETDTTEIVETIVEKGGKRRVKKTKTVVKGEVQESDEIIEEQKPTIEEVKDTPVEEISTEQERKPSVPWREETVTLKKTKTQKQPLPKESVEEVTLKPFKKPVVEETAVTEETPETDATEIVETVVE</sequence>
<keyword evidence="3" id="KW-1185">Reference proteome</keyword>
<feature type="compositionally biased region" description="Acidic residues" evidence="1">
    <location>
        <begin position="21"/>
        <end position="30"/>
    </location>
</feature>
<feature type="region of interest" description="Disordered" evidence="1">
    <location>
        <begin position="49"/>
        <end position="94"/>
    </location>
</feature>
<protein>
    <submittedName>
        <fullName evidence="2">Uncharacterized protein</fullName>
    </submittedName>
</protein>
<proteinExistence type="predicted"/>
<dbReference type="Proteomes" id="UP000007819">
    <property type="component" value="Unassembled WGS sequence"/>
</dbReference>
<dbReference type="OrthoDB" id="10682040at2759"/>
<feature type="region of interest" description="Disordered" evidence="1">
    <location>
        <begin position="527"/>
        <end position="574"/>
    </location>
</feature>
<dbReference type="KEGG" id="api:107885680"/>
<feature type="region of interest" description="Disordered" evidence="1">
    <location>
        <begin position="111"/>
        <end position="156"/>
    </location>
</feature>
<dbReference type="GeneID" id="107885680"/>
<evidence type="ECO:0000313" key="3">
    <source>
        <dbReference type="Proteomes" id="UP000007819"/>
    </source>
</evidence>
<evidence type="ECO:0000313" key="2">
    <source>
        <dbReference type="EnsemblMetazoa" id="XP_029348564.1"/>
    </source>
</evidence>
<dbReference type="AlphaFoldDB" id="A0A8R2NXC4"/>
<feature type="region of interest" description="Disordered" evidence="1">
    <location>
        <begin position="189"/>
        <end position="221"/>
    </location>
</feature>
<feature type="compositionally biased region" description="Acidic residues" evidence="1">
    <location>
        <begin position="310"/>
        <end position="322"/>
    </location>
</feature>
<feature type="compositionally biased region" description="Basic and acidic residues" evidence="1">
    <location>
        <begin position="564"/>
        <end position="574"/>
    </location>
</feature>
<dbReference type="RefSeq" id="XP_029348564.1">
    <property type="nucleotide sequence ID" value="XM_029492704.1"/>
</dbReference>
<name>A0A8R2NXC4_ACYPI</name>
<reference evidence="2" key="2">
    <citation type="submission" date="2022-06" db="UniProtKB">
        <authorList>
            <consortium name="EnsemblMetazoa"/>
        </authorList>
    </citation>
    <scope>IDENTIFICATION</scope>
</reference>
<feature type="compositionally biased region" description="Acidic residues" evidence="1">
    <location>
        <begin position="139"/>
        <end position="156"/>
    </location>
</feature>
<feature type="region of interest" description="Disordered" evidence="1">
    <location>
        <begin position="1"/>
        <end position="30"/>
    </location>
</feature>
<feature type="compositionally biased region" description="Acidic residues" evidence="1">
    <location>
        <begin position="77"/>
        <end position="94"/>
    </location>
</feature>
<feature type="compositionally biased region" description="Basic and acidic residues" evidence="1">
    <location>
        <begin position="323"/>
        <end position="333"/>
    </location>
</feature>
<evidence type="ECO:0000256" key="1">
    <source>
        <dbReference type="SAM" id="MobiDB-lite"/>
    </source>
</evidence>
<feature type="compositionally biased region" description="Basic and acidic residues" evidence="1">
    <location>
        <begin position="210"/>
        <end position="221"/>
    </location>
</feature>
<feature type="compositionally biased region" description="Acidic residues" evidence="1">
    <location>
        <begin position="551"/>
        <end position="563"/>
    </location>
</feature>
<organism evidence="2 3">
    <name type="scientific">Acyrthosiphon pisum</name>
    <name type="common">Pea aphid</name>
    <dbReference type="NCBI Taxonomy" id="7029"/>
    <lineage>
        <taxon>Eukaryota</taxon>
        <taxon>Metazoa</taxon>
        <taxon>Ecdysozoa</taxon>
        <taxon>Arthropoda</taxon>
        <taxon>Hexapoda</taxon>
        <taxon>Insecta</taxon>
        <taxon>Pterygota</taxon>
        <taxon>Neoptera</taxon>
        <taxon>Paraneoptera</taxon>
        <taxon>Hemiptera</taxon>
        <taxon>Sternorrhyncha</taxon>
        <taxon>Aphidomorpha</taxon>
        <taxon>Aphidoidea</taxon>
        <taxon>Aphididae</taxon>
        <taxon>Macrosiphini</taxon>
        <taxon>Acyrthosiphon</taxon>
    </lineage>
</organism>